<protein>
    <recommendedName>
        <fullName evidence="4">VCBS repeat-containing protein</fullName>
    </recommendedName>
</protein>
<proteinExistence type="predicted"/>
<comment type="caution">
    <text evidence="2">The sequence shown here is derived from an EMBL/GenBank/DDBJ whole genome shotgun (WGS) entry which is preliminary data.</text>
</comment>
<dbReference type="PANTHER" id="PTHR46580:SF2">
    <property type="entry name" value="MAM DOMAIN-CONTAINING PROTEIN"/>
    <property type="match status" value="1"/>
</dbReference>
<dbReference type="AlphaFoldDB" id="A0A150NZ57"/>
<dbReference type="EMBL" id="JELX01004518">
    <property type="protein sequence ID" value="KYF47405.1"/>
    <property type="molecule type" value="Genomic_DNA"/>
</dbReference>
<dbReference type="Proteomes" id="UP000075604">
    <property type="component" value="Unassembled WGS sequence"/>
</dbReference>
<evidence type="ECO:0000313" key="2">
    <source>
        <dbReference type="EMBL" id="KYF47405.1"/>
    </source>
</evidence>
<name>A0A150NZ57_SORCE</name>
<gene>
    <name evidence="2" type="ORF">BE04_48235</name>
</gene>
<evidence type="ECO:0000256" key="1">
    <source>
        <dbReference type="ARBA" id="ARBA00022729"/>
    </source>
</evidence>
<reference evidence="2 3" key="1">
    <citation type="submission" date="2014-02" db="EMBL/GenBank/DDBJ databases">
        <title>The small core and large imbalanced accessory genome model reveals a collaborative survival strategy of Sorangium cellulosum strains in nature.</title>
        <authorList>
            <person name="Han K."/>
            <person name="Peng R."/>
            <person name="Blom J."/>
            <person name="Li Y.-Z."/>
        </authorList>
    </citation>
    <scope>NUCLEOTIDE SEQUENCE [LARGE SCALE GENOMIC DNA]</scope>
    <source>
        <strain evidence="2 3">So0157-18</strain>
    </source>
</reference>
<dbReference type="Pfam" id="PF01839">
    <property type="entry name" value="FG-GAP"/>
    <property type="match status" value="1"/>
</dbReference>
<evidence type="ECO:0008006" key="4">
    <source>
        <dbReference type="Google" id="ProtNLM"/>
    </source>
</evidence>
<dbReference type="SUPFAM" id="SSF69318">
    <property type="entry name" value="Integrin alpha N-terminal domain"/>
    <property type="match status" value="2"/>
</dbReference>
<dbReference type="Gene3D" id="2.130.10.130">
    <property type="entry name" value="Integrin alpha, N-terminal"/>
    <property type="match status" value="2"/>
</dbReference>
<dbReference type="InterPro" id="IPR028994">
    <property type="entry name" value="Integrin_alpha_N"/>
</dbReference>
<organism evidence="2 3">
    <name type="scientific">Sorangium cellulosum</name>
    <name type="common">Polyangium cellulosum</name>
    <dbReference type="NCBI Taxonomy" id="56"/>
    <lineage>
        <taxon>Bacteria</taxon>
        <taxon>Pseudomonadati</taxon>
        <taxon>Myxococcota</taxon>
        <taxon>Polyangia</taxon>
        <taxon>Polyangiales</taxon>
        <taxon>Polyangiaceae</taxon>
        <taxon>Sorangium</taxon>
    </lineage>
</organism>
<dbReference type="InterPro" id="IPR013517">
    <property type="entry name" value="FG-GAP"/>
</dbReference>
<dbReference type="PROSITE" id="PS51257">
    <property type="entry name" value="PROKAR_LIPOPROTEIN"/>
    <property type="match status" value="1"/>
</dbReference>
<keyword evidence="1" id="KW-0732">Signal</keyword>
<sequence length="410" mass="43156">MRGLMRVLERLAAASGVLVALGCAQDAGQRDRGPSTLEPSGASLGAAAQRVNGSAWKAVQGADFNLDGMSDVLWGDEEQNLMAVWLMEGTRLLAPGPSIPGPLGEGWVAAAAADFNHDGMADVLWNNPEQNLAAVWLMEGTRLLAPGPFIPGPIGDGWVVPSAADFNHDGMADVLWNNPEQNLATVWLMEGTRLLAPGPFIPGPIGDGWVVPSAADFNHDGMADVLWNNPEQNLATVWLMEGTRLLAPGPFIPGPIGDGWVVVPNLTDHGRDSMADVVWNNPEQNLMAVWLMEGTHLLAPGPLIPGPAGDGWKALAVGDANFDGMGDVVWDHPERNLTAVWLMEGSQLLAPGPVIPGPAGDGWIVVAANDFNGDGDADVLWTSAEQGLMAIWLITGGWLLTPGPVIPGPQ</sequence>
<evidence type="ECO:0000313" key="3">
    <source>
        <dbReference type="Proteomes" id="UP000075604"/>
    </source>
</evidence>
<dbReference type="PANTHER" id="PTHR46580">
    <property type="entry name" value="SENSOR KINASE-RELATED"/>
    <property type="match status" value="1"/>
</dbReference>
<dbReference type="Pfam" id="PF13517">
    <property type="entry name" value="FG-GAP_3"/>
    <property type="match status" value="2"/>
</dbReference>
<accession>A0A150NZ57</accession>